<dbReference type="AlphaFoldDB" id="A0A1L3ZRL9"/>
<dbReference type="Proteomes" id="UP000182063">
    <property type="component" value="Chromosome"/>
</dbReference>
<reference evidence="2" key="1">
    <citation type="submission" date="2016-11" db="EMBL/GenBank/DDBJ databases">
        <title>Complete Genome Sequence of alachlor-degrading Sphingomonas sp. strain JJ-A5.</title>
        <authorList>
            <person name="Lee H."/>
            <person name="Ka J.-O."/>
        </authorList>
    </citation>
    <scope>NUCLEOTIDE SEQUENCE [LARGE SCALE GENOMIC DNA]</scope>
    <source>
        <strain evidence="2">JJ-A5</strain>
    </source>
</reference>
<dbReference type="EMBL" id="CP018221">
    <property type="protein sequence ID" value="API58250.1"/>
    <property type="molecule type" value="Genomic_DNA"/>
</dbReference>
<organism evidence="1 2">
    <name type="scientific">Tardibacter chloracetimidivorans</name>
    <dbReference type="NCBI Taxonomy" id="1921510"/>
    <lineage>
        <taxon>Bacteria</taxon>
        <taxon>Pseudomonadati</taxon>
        <taxon>Pseudomonadota</taxon>
        <taxon>Alphaproteobacteria</taxon>
        <taxon>Sphingomonadales</taxon>
        <taxon>Sphingomonadaceae</taxon>
        <taxon>Tardibacter</taxon>
    </lineage>
</organism>
<sequence>MGDDHGHDPRHPHDRHFLPVPRQQRADGWTADAQRRFIEALADSGSVTHAARAAGKSTASCYRLRRAAGAEDFAAAWDSAVDEASKRLIDIAFDRAVNGTESIELDGDGQVVRTRRSHNDRLLMFLLRAHYPLRYARVDRYRGMDDDPPPTLPILDALDGIDPE</sequence>
<dbReference type="RefSeq" id="WP_072595825.1">
    <property type="nucleotide sequence ID" value="NZ_CP018221.1"/>
</dbReference>
<gene>
    <name evidence="1" type="ORF">BSL82_02150</name>
</gene>
<evidence type="ECO:0000313" key="2">
    <source>
        <dbReference type="Proteomes" id="UP000182063"/>
    </source>
</evidence>
<evidence type="ECO:0008006" key="3">
    <source>
        <dbReference type="Google" id="ProtNLM"/>
    </source>
</evidence>
<dbReference type="OrthoDB" id="7282816at2"/>
<proteinExistence type="predicted"/>
<evidence type="ECO:0000313" key="1">
    <source>
        <dbReference type="EMBL" id="API58250.1"/>
    </source>
</evidence>
<accession>A0A1L3ZRL9</accession>
<name>A0A1L3ZRL9_9SPHN</name>
<keyword evidence="2" id="KW-1185">Reference proteome</keyword>
<dbReference type="KEGG" id="sphj:BSL82_02150"/>
<protein>
    <recommendedName>
        <fullName evidence="3">Terminase</fullName>
    </recommendedName>
</protein>